<dbReference type="Proteomes" id="UP000004386">
    <property type="component" value="Unassembled WGS sequence"/>
</dbReference>
<evidence type="ECO:0000313" key="2">
    <source>
        <dbReference type="Proteomes" id="UP000004386"/>
    </source>
</evidence>
<comment type="caution">
    <text evidence="1">The sequence shown here is derived from an EMBL/GenBank/DDBJ whole genome shotgun (WGS) entry which is preliminary data.</text>
</comment>
<accession>C4WNL7</accession>
<name>C4WNL7_9HYPH</name>
<organism evidence="1 2">
    <name type="scientific">Brucella intermedia LMG 3301</name>
    <dbReference type="NCBI Taxonomy" id="641118"/>
    <lineage>
        <taxon>Bacteria</taxon>
        <taxon>Pseudomonadati</taxon>
        <taxon>Pseudomonadota</taxon>
        <taxon>Alphaproteobacteria</taxon>
        <taxon>Hyphomicrobiales</taxon>
        <taxon>Brucellaceae</taxon>
        <taxon>Brucella/Ochrobactrum group</taxon>
        <taxon>Brucella</taxon>
    </lineage>
</organism>
<dbReference type="EMBL" id="ACQA01000002">
    <property type="protein sequence ID" value="EEQ93972.1"/>
    <property type="molecule type" value="Genomic_DNA"/>
</dbReference>
<dbReference type="HOGENOM" id="CLU_3293312_0_0_5"/>
<evidence type="ECO:0000313" key="1">
    <source>
        <dbReference type="EMBL" id="EEQ93972.1"/>
    </source>
</evidence>
<dbReference type="AlphaFoldDB" id="C4WNL7"/>
<reference evidence="1 2" key="1">
    <citation type="submission" date="2009-05" db="EMBL/GenBank/DDBJ databases">
        <authorList>
            <person name="Setubal J.C."/>
            <person name="Boyle S."/>
            <person name="Crasta O.R."/>
            <person name="Gillespie J.J."/>
            <person name="Kenyon R.W."/>
            <person name="Lu J."/>
            <person name="Mane S."/>
            <person name="Nagrani S."/>
            <person name="Shallom J.M."/>
            <person name="Shallom S."/>
            <person name="Shukla M."/>
            <person name="Snyder E.E."/>
            <person name="Sobral B.W."/>
            <person name="Wattam A.R."/>
            <person name="Will R."/>
            <person name="Williams K."/>
            <person name="Yoo H."/>
            <person name="Munk C."/>
            <person name="Tapia R."/>
            <person name="Green L."/>
            <person name="Rogers Y."/>
            <person name="Detter J.C."/>
            <person name="Bruce D."/>
            <person name="Brettin T.S."/>
            <person name="Tsolis R."/>
        </authorList>
    </citation>
    <scope>NUCLEOTIDE SEQUENCE [LARGE SCALE GENOMIC DNA]</scope>
    <source>
        <strain evidence="1 2">LMG 3301</strain>
    </source>
</reference>
<gene>
    <name evidence="1" type="ORF">OINT_2001170</name>
</gene>
<proteinExistence type="predicted"/>
<sequence>MWFSFSGGICRWMDELAAHKCISNKSHEMLFTGLCVPIRN</sequence>
<protein>
    <submittedName>
        <fullName evidence="1">Uncharacterized protein</fullName>
    </submittedName>
</protein>